<evidence type="ECO:0000256" key="2">
    <source>
        <dbReference type="ARBA" id="ARBA00013064"/>
    </source>
</evidence>
<keyword evidence="7" id="KW-1185">Reference proteome</keyword>
<dbReference type="PANTHER" id="PTHR39181:SF1">
    <property type="entry name" value="TYROSINE-PROTEIN PHOSPHATASE YWQE"/>
    <property type="match status" value="1"/>
</dbReference>
<comment type="caution">
    <text evidence="6">The sequence shown here is derived from an EMBL/GenBank/DDBJ whole genome shotgun (WGS) entry which is preliminary data.</text>
</comment>
<gene>
    <name evidence="6" type="ORF">WMO23_09790</name>
</gene>
<proteinExistence type="inferred from homology"/>
<dbReference type="RefSeq" id="WP_292282601.1">
    <property type="nucleotide sequence ID" value="NZ_JBBMEU010000071.1"/>
</dbReference>
<evidence type="ECO:0000256" key="4">
    <source>
        <dbReference type="ARBA" id="ARBA00022912"/>
    </source>
</evidence>
<dbReference type="PANTHER" id="PTHR39181">
    <property type="entry name" value="TYROSINE-PROTEIN PHOSPHATASE YWQE"/>
    <property type="match status" value="1"/>
</dbReference>
<dbReference type="Gene3D" id="3.20.20.140">
    <property type="entry name" value="Metal-dependent hydrolases"/>
    <property type="match status" value="1"/>
</dbReference>
<organism evidence="6 7">
    <name type="scientific">Megasphaera intestinihominis</name>
    <dbReference type="NCBI Taxonomy" id="3133159"/>
    <lineage>
        <taxon>Bacteria</taxon>
        <taxon>Bacillati</taxon>
        <taxon>Bacillota</taxon>
        <taxon>Negativicutes</taxon>
        <taxon>Veillonellales</taxon>
        <taxon>Veillonellaceae</taxon>
        <taxon>Megasphaera</taxon>
    </lineage>
</organism>
<reference evidence="6 7" key="1">
    <citation type="submission" date="2024-03" db="EMBL/GenBank/DDBJ databases">
        <title>Human intestinal bacterial collection.</title>
        <authorList>
            <person name="Pauvert C."/>
            <person name="Hitch T.C.A."/>
            <person name="Clavel T."/>
        </authorList>
    </citation>
    <scope>NUCLEOTIDE SEQUENCE [LARGE SCALE GENOMIC DNA]</scope>
    <source>
        <strain evidence="6 7">CLA-AA-H81</strain>
    </source>
</reference>
<dbReference type="Pfam" id="PF19567">
    <property type="entry name" value="CpsB_CapC"/>
    <property type="match status" value="1"/>
</dbReference>
<dbReference type="GO" id="GO:0004725">
    <property type="term" value="F:protein tyrosine phosphatase activity"/>
    <property type="evidence" value="ECO:0007669"/>
    <property type="project" value="UniProtKB-EC"/>
</dbReference>
<sequence length="264" mass="30563">MIDIHSHILYDIDDGSESLDMSLQMLRMSVDSGVTDIIATPHVNRQGHIPAWQTILDKVAALQEEADKAQIPIRIYTGAEVELNGDTLRFMKENHDDYCLAGSRYVMLELTDQSQPDIVEKMIYELQMRGFLPLLAHVERYERLMERPETLLAWMNKGVLAQCNTGSFTGYFGSKLQQRVRDLYRNGMIHFLGSDGHRVESRTTDIREAHEELDRLAAKDKQHVNLWNTATRNAECILKNRVFYPDLPSHWQKEKKGFFHRLFG</sequence>
<evidence type="ECO:0000313" key="7">
    <source>
        <dbReference type="Proteomes" id="UP001433088"/>
    </source>
</evidence>
<dbReference type="InterPro" id="IPR016667">
    <property type="entry name" value="Caps_polysacc_synth_CpsB/CapC"/>
</dbReference>
<evidence type="ECO:0000256" key="3">
    <source>
        <dbReference type="ARBA" id="ARBA00022801"/>
    </source>
</evidence>
<dbReference type="Proteomes" id="UP001433088">
    <property type="component" value="Unassembled WGS sequence"/>
</dbReference>
<dbReference type="EMBL" id="JBBMEU010000071">
    <property type="protein sequence ID" value="MEQ2423016.1"/>
    <property type="molecule type" value="Genomic_DNA"/>
</dbReference>
<name>A0ABV1CZS8_9FIRM</name>
<dbReference type="InterPro" id="IPR016195">
    <property type="entry name" value="Pol/histidinol_Pase-like"/>
</dbReference>
<protein>
    <recommendedName>
        <fullName evidence="2">protein-tyrosine-phosphatase</fullName>
        <ecNumber evidence="2">3.1.3.48</ecNumber>
    </recommendedName>
</protein>
<dbReference type="SUPFAM" id="SSF89550">
    <property type="entry name" value="PHP domain-like"/>
    <property type="match status" value="1"/>
</dbReference>
<comment type="catalytic activity">
    <reaction evidence="5">
        <text>O-phospho-L-tyrosyl-[protein] + H2O = L-tyrosyl-[protein] + phosphate</text>
        <dbReference type="Rhea" id="RHEA:10684"/>
        <dbReference type="Rhea" id="RHEA-COMP:10136"/>
        <dbReference type="Rhea" id="RHEA-COMP:20101"/>
        <dbReference type="ChEBI" id="CHEBI:15377"/>
        <dbReference type="ChEBI" id="CHEBI:43474"/>
        <dbReference type="ChEBI" id="CHEBI:46858"/>
        <dbReference type="ChEBI" id="CHEBI:61978"/>
        <dbReference type="EC" id="3.1.3.48"/>
    </reaction>
</comment>
<dbReference type="PIRSF" id="PIRSF016557">
    <property type="entry name" value="Caps_synth_CpsB"/>
    <property type="match status" value="1"/>
</dbReference>
<keyword evidence="4" id="KW-0904">Protein phosphatase</keyword>
<evidence type="ECO:0000256" key="1">
    <source>
        <dbReference type="ARBA" id="ARBA00005750"/>
    </source>
</evidence>
<keyword evidence="3 6" id="KW-0378">Hydrolase</keyword>
<accession>A0ABV1CZS8</accession>
<evidence type="ECO:0000256" key="5">
    <source>
        <dbReference type="ARBA" id="ARBA00051722"/>
    </source>
</evidence>
<evidence type="ECO:0000313" key="6">
    <source>
        <dbReference type="EMBL" id="MEQ2423016.1"/>
    </source>
</evidence>
<comment type="similarity">
    <text evidence="1">Belongs to the metallo-dependent hydrolases superfamily. CpsB/CapC family.</text>
</comment>
<dbReference type="EC" id="3.1.3.48" evidence="2"/>